<reference evidence="3" key="1">
    <citation type="submission" date="2005-09" db="EMBL/GenBank/DDBJ databases">
        <authorList>
            <person name="Mural R.J."/>
            <person name="Li P.W."/>
            <person name="Adams M.D."/>
            <person name="Amanatides P.G."/>
            <person name="Baden-Tillson H."/>
            <person name="Barnstead M."/>
            <person name="Chin S.H."/>
            <person name="Dew I."/>
            <person name="Evans C.A."/>
            <person name="Ferriera S."/>
            <person name="Flanigan M."/>
            <person name="Fosler C."/>
            <person name="Glodek A."/>
            <person name="Gu Z."/>
            <person name="Holt R.A."/>
            <person name="Jennings D."/>
            <person name="Kraft C.L."/>
            <person name="Lu F."/>
            <person name="Nguyen T."/>
            <person name="Nusskern D.R."/>
            <person name="Pfannkoch C.M."/>
            <person name="Sitter C."/>
            <person name="Sutton G.G."/>
            <person name="Venter J.C."/>
            <person name="Wang Z."/>
            <person name="Woodage T."/>
            <person name="Zheng X.H."/>
            <person name="Zhong F."/>
        </authorList>
    </citation>
    <scope>NUCLEOTIDE SEQUENCE [LARGE SCALE GENOMIC DNA]</scope>
    <source>
        <strain>BN</strain>
        <strain evidence="3">Sprague-Dawley</strain>
    </source>
</reference>
<organism evidence="2 3">
    <name type="scientific">Rattus norvegicus</name>
    <name type="common">Rat</name>
    <dbReference type="NCBI Taxonomy" id="10116"/>
    <lineage>
        <taxon>Eukaryota</taxon>
        <taxon>Metazoa</taxon>
        <taxon>Chordata</taxon>
        <taxon>Craniata</taxon>
        <taxon>Vertebrata</taxon>
        <taxon>Euteleostomi</taxon>
        <taxon>Mammalia</taxon>
        <taxon>Eutheria</taxon>
        <taxon>Euarchontoglires</taxon>
        <taxon>Glires</taxon>
        <taxon>Rodentia</taxon>
        <taxon>Myomorpha</taxon>
        <taxon>Muroidea</taxon>
        <taxon>Muridae</taxon>
        <taxon>Murinae</taxon>
        <taxon>Rattus</taxon>
    </lineage>
</organism>
<accession>A6IE03</accession>
<evidence type="ECO:0000313" key="2">
    <source>
        <dbReference type="EMBL" id="EDM15090.1"/>
    </source>
</evidence>
<name>A6IE03_RAT</name>
<evidence type="ECO:0000313" key="3">
    <source>
        <dbReference type="Proteomes" id="UP000234681"/>
    </source>
</evidence>
<dbReference type="AlphaFoldDB" id="A6IE03"/>
<feature type="region of interest" description="Disordered" evidence="1">
    <location>
        <begin position="138"/>
        <end position="188"/>
    </location>
</feature>
<feature type="region of interest" description="Disordered" evidence="1">
    <location>
        <begin position="38"/>
        <end position="64"/>
    </location>
</feature>
<feature type="compositionally biased region" description="Polar residues" evidence="1">
    <location>
        <begin position="45"/>
        <end position="58"/>
    </location>
</feature>
<protein>
    <submittedName>
        <fullName evidence="2">Uncharacterized protein LOC500035</fullName>
    </submittedName>
</protein>
<proteinExistence type="predicted"/>
<sequence>MAPVTSDPTYILGRTQDSFIITADVGFCKRQPVLGTGPGNGVGTHANTGVPSQSNSPPGTVPRVGRLRTGECRQALGARSESPFGLTAPQAGNSDPIWGASMGKINVQSDPVPRPHIRRQLPQLAGVSAETWEWRKEWGTGGTKKESKSTFRSSSQTLIKKKKTNPPPPKKNQRLIKTNRREGHPGPRINFITIMTVPIALNWYSCSPFKEGMRHSHFDHPS</sequence>
<feature type="compositionally biased region" description="Basic and acidic residues" evidence="1">
    <location>
        <begin position="138"/>
        <end position="149"/>
    </location>
</feature>
<gene>
    <name evidence="2" type="primary">LOC500035</name>
    <name evidence="2" type="ORF">rCG_65934</name>
</gene>
<dbReference type="EMBL" id="CH473959">
    <property type="protein sequence ID" value="EDM15090.1"/>
    <property type="molecule type" value="Genomic_DNA"/>
</dbReference>
<evidence type="ECO:0000256" key="1">
    <source>
        <dbReference type="SAM" id="MobiDB-lite"/>
    </source>
</evidence>
<dbReference type="Proteomes" id="UP000234681">
    <property type="component" value="Chromosome 4"/>
</dbReference>